<dbReference type="EMBL" id="LLXI01003588">
    <property type="protein sequence ID" value="PKY59484.1"/>
    <property type="molecule type" value="Genomic_DNA"/>
</dbReference>
<evidence type="ECO:0000313" key="3">
    <source>
        <dbReference type="Proteomes" id="UP000234323"/>
    </source>
</evidence>
<evidence type="ECO:0000313" key="2">
    <source>
        <dbReference type="EMBL" id="PKY59484.1"/>
    </source>
</evidence>
<sequence length="407" mass="46214">MNEAGMASGEWHKANDHLKSLITEDYVLIERKDLESQDCNHYARFMVLSNHDAPIRVEIGNGRIVCLDVSPRCKNNFTYFDQLGEILEHPDTPGSFMSYLLSLNLSEWKPCKISLTKMKIETMRDQLPNPIRFIIDFIADGDSVSKQSRTSLYQKYLKWCGENGEKPLTSKVAGKKFSDIGDMEEFSDIPQPVLPENEITDILISNVPEIIPPKIIPTLPEKNTPPPSISKNKKADKQDNLIQALFDYITGEVPVTSTSGTSKASKTSETIKLPDSPKLINEVVNMPSKETSDKYDPPEPINQISSAILLVRQQRKDRLRKRAVELGEDPDVFVTITKKDRLDSIAFRDRIETDSQMCGYAEEVEEDPKEYMDMTIRERLIEEEIICHSLMGSHPPGLILMRNGKKR</sequence>
<feature type="domain" description="NrS-1 polymerase-like helicase" evidence="1">
    <location>
        <begin position="2"/>
        <end position="56"/>
    </location>
</feature>
<organism evidence="2 3">
    <name type="scientific">Rhizophagus irregularis</name>
    <dbReference type="NCBI Taxonomy" id="588596"/>
    <lineage>
        <taxon>Eukaryota</taxon>
        <taxon>Fungi</taxon>
        <taxon>Fungi incertae sedis</taxon>
        <taxon>Mucoromycota</taxon>
        <taxon>Glomeromycotina</taxon>
        <taxon>Glomeromycetes</taxon>
        <taxon>Glomerales</taxon>
        <taxon>Glomeraceae</taxon>
        <taxon>Rhizophagus</taxon>
    </lineage>
</organism>
<reference evidence="2 3" key="1">
    <citation type="submission" date="2015-10" db="EMBL/GenBank/DDBJ databases">
        <title>Genome analyses suggest a sexual origin of heterokaryosis in a supposedly ancient asexual fungus.</title>
        <authorList>
            <person name="Ropars J."/>
            <person name="Sedzielewska K."/>
            <person name="Noel J."/>
            <person name="Charron P."/>
            <person name="Farinelli L."/>
            <person name="Marton T."/>
            <person name="Kruger M."/>
            <person name="Pelin A."/>
            <person name="Brachmann A."/>
            <person name="Corradi N."/>
        </authorList>
    </citation>
    <scope>NUCLEOTIDE SEQUENCE [LARGE SCALE GENOMIC DNA]</scope>
    <source>
        <strain evidence="2 3">A4</strain>
    </source>
</reference>
<accession>A0A2I1HKU2</accession>
<proteinExistence type="predicted"/>
<gene>
    <name evidence="2" type="ORF">RhiirA4_482268</name>
</gene>
<comment type="caution">
    <text evidence="2">The sequence shown here is derived from an EMBL/GenBank/DDBJ whole genome shotgun (WGS) entry which is preliminary data.</text>
</comment>
<dbReference type="InterPro" id="IPR045455">
    <property type="entry name" value="NrS-1_pol-like_helicase"/>
</dbReference>
<evidence type="ECO:0000259" key="1">
    <source>
        <dbReference type="Pfam" id="PF19263"/>
    </source>
</evidence>
<dbReference type="VEuPathDB" id="FungiDB:RhiirA1_453131"/>
<protein>
    <recommendedName>
        <fullName evidence="1">NrS-1 polymerase-like helicase domain-containing protein</fullName>
    </recommendedName>
</protein>
<name>A0A2I1HKU2_9GLOM</name>
<dbReference type="Pfam" id="PF19263">
    <property type="entry name" value="DUF5906"/>
    <property type="match status" value="1"/>
</dbReference>
<dbReference type="Proteomes" id="UP000234323">
    <property type="component" value="Unassembled WGS sequence"/>
</dbReference>
<dbReference type="AlphaFoldDB" id="A0A2I1HKU2"/>
<keyword evidence="3" id="KW-1185">Reference proteome</keyword>